<reference evidence="14 15" key="1">
    <citation type="submission" date="2014-10" db="EMBL/GenBank/DDBJ databases">
        <title>Draft genome sequence of Actinoplanes utahensis NRRL 12052.</title>
        <authorList>
            <person name="Velasco-Bucheli B."/>
            <person name="del Cerro C."/>
            <person name="Hormigo D."/>
            <person name="Garcia J.L."/>
            <person name="Acebal C."/>
            <person name="Arroyo M."/>
            <person name="de la Mata I."/>
        </authorList>
    </citation>
    <scope>NUCLEOTIDE SEQUENCE [LARGE SCALE GENOMIC DNA]</scope>
    <source>
        <strain evidence="14 15">NRRL 12052</strain>
    </source>
</reference>
<sequence length="418" mass="44929">MTVPTVPGSSCPRCLTSTVRIGLPQSWCPSCAWNADQETPIVIGWRWLDRRLHRVAGRLTEAQFAALAERSLKPGRTSAARMTTLAAAFVLLIGVLTVAALGLWLLVTDFFTAYTVLGAVLIGVAFVLRPRLGSLADLTGQGIVIDPGQAPALFALVQRVATTVGAPMPQVLVLGYDLNAFTTAVGMRRTRVLCIGLPLWAALEPQEKVALLGHELGHFVNGDVRRGPLTQVAETTLDRVAHLLDPEETSGEPGRDLTATIAAALGRFVSAVARGLQLLLVWTSLRDSQRAEYLADETAARAGGTDAAVSTTELFLMTASIDTVIRREARAGNAMPAWRDAARAARANSAASLPLLRRLTRHTEASLHSSHPPTGLRAEMLERRPRQAATVTLTESEAARVDAEVAVHERKVLRELAY</sequence>
<dbReference type="OrthoDB" id="7870694at2"/>
<keyword evidence="10 12" id="KW-0472">Membrane</keyword>
<keyword evidence="9 11" id="KW-0482">Metalloprotease</keyword>
<dbReference type="eggNOG" id="COG0501">
    <property type="taxonomic scope" value="Bacteria"/>
</dbReference>
<keyword evidence="5" id="KW-0479">Metal-binding</keyword>
<keyword evidence="4 12" id="KW-0812">Transmembrane</keyword>
<evidence type="ECO:0000313" key="14">
    <source>
        <dbReference type="EMBL" id="KHD75136.1"/>
    </source>
</evidence>
<dbReference type="STRING" id="1869.MB27_24795"/>
<name>A0A0A6UI62_ACTUT</name>
<evidence type="ECO:0000313" key="15">
    <source>
        <dbReference type="Proteomes" id="UP000054537"/>
    </source>
</evidence>
<dbReference type="PANTHER" id="PTHR43221">
    <property type="entry name" value="PROTEASE HTPX"/>
    <property type="match status" value="1"/>
</dbReference>
<dbReference type="RefSeq" id="WP_043528115.1">
    <property type="nucleotide sequence ID" value="NZ_BAABKU010000028.1"/>
</dbReference>
<evidence type="ECO:0000256" key="9">
    <source>
        <dbReference type="ARBA" id="ARBA00023049"/>
    </source>
</evidence>
<keyword evidence="8 12" id="KW-1133">Transmembrane helix</keyword>
<dbReference type="EMBL" id="JRTT01000031">
    <property type="protein sequence ID" value="KHD75136.1"/>
    <property type="molecule type" value="Genomic_DNA"/>
</dbReference>
<gene>
    <name evidence="14" type="ORF">MB27_24795</name>
</gene>
<keyword evidence="3 11" id="KW-0645">Protease</keyword>
<evidence type="ECO:0000259" key="13">
    <source>
        <dbReference type="Pfam" id="PF01435"/>
    </source>
</evidence>
<evidence type="ECO:0000256" key="10">
    <source>
        <dbReference type="ARBA" id="ARBA00023136"/>
    </source>
</evidence>
<accession>A0A0A6UI62</accession>
<comment type="caution">
    <text evidence="14">The sequence shown here is derived from an EMBL/GenBank/DDBJ whole genome shotgun (WGS) entry which is preliminary data.</text>
</comment>
<dbReference type="Gene3D" id="3.30.2010.10">
    <property type="entry name" value="Metalloproteases ('zincins'), catalytic domain"/>
    <property type="match status" value="1"/>
</dbReference>
<keyword evidence="7 11" id="KW-0862">Zinc</keyword>
<feature type="transmembrane region" description="Helical" evidence="12">
    <location>
        <begin position="85"/>
        <end position="105"/>
    </location>
</feature>
<dbReference type="GO" id="GO:0004222">
    <property type="term" value="F:metalloendopeptidase activity"/>
    <property type="evidence" value="ECO:0007669"/>
    <property type="project" value="InterPro"/>
</dbReference>
<evidence type="ECO:0000256" key="1">
    <source>
        <dbReference type="ARBA" id="ARBA00004651"/>
    </source>
</evidence>
<evidence type="ECO:0000256" key="5">
    <source>
        <dbReference type="ARBA" id="ARBA00022723"/>
    </source>
</evidence>
<evidence type="ECO:0000256" key="4">
    <source>
        <dbReference type="ARBA" id="ARBA00022692"/>
    </source>
</evidence>
<dbReference type="GO" id="GO:0005886">
    <property type="term" value="C:plasma membrane"/>
    <property type="evidence" value="ECO:0007669"/>
    <property type="project" value="UniProtKB-SubCell"/>
</dbReference>
<dbReference type="PANTHER" id="PTHR43221:SF1">
    <property type="entry name" value="PROTEASE HTPX"/>
    <property type="match status" value="1"/>
</dbReference>
<keyword evidence="2" id="KW-1003">Cell membrane</keyword>
<dbReference type="Proteomes" id="UP000054537">
    <property type="component" value="Unassembled WGS sequence"/>
</dbReference>
<organism evidence="14 15">
    <name type="scientific">Actinoplanes utahensis</name>
    <dbReference type="NCBI Taxonomy" id="1869"/>
    <lineage>
        <taxon>Bacteria</taxon>
        <taxon>Bacillati</taxon>
        <taxon>Actinomycetota</taxon>
        <taxon>Actinomycetes</taxon>
        <taxon>Micromonosporales</taxon>
        <taxon>Micromonosporaceae</taxon>
        <taxon>Actinoplanes</taxon>
    </lineage>
</organism>
<evidence type="ECO:0000256" key="12">
    <source>
        <dbReference type="SAM" id="Phobius"/>
    </source>
</evidence>
<protein>
    <recommendedName>
        <fullName evidence="13">Peptidase M48 domain-containing protein</fullName>
    </recommendedName>
</protein>
<dbReference type="CDD" id="cd07328">
    <property type="entry name" value="M48_Ste24p_like"/>
    <property type="match status" value="1"/>
</dbReference>
<dbReference type="Pfam" id="PF01435">
    <property type="entry name" value="Peptidase_M48"/>
    <property type="match status" value="1"/>
</dbReference>
<evidence type="ECO:0000256" key="6">
    <source>
        <dbReference type="ARBA" id="ARBA00022801"/>
    </source>
</evidence>
<proteinExistence type="inferred from homology"/>
<feature type="transmembrane region" description="Helical" evidence="12">
    <location>
        <begin position="111"/>
        <end position="128"/>
    </location>
</feature>
<feature type="domain" description="Peptidase M48" evidence="13">
    <location>
        <begin position="150"/>
        <end position="383"/>
    </location>
</feature>
<comment type="subcellular location">
    <subcellularLocation>
        <location evidence="1">Cell membrane</location>
        <topology evidence="1">Multi-pass membrane protein</topology>
    </subcellularLocation>
</comment>
<evidence type="ECO:0000256" key="8">
    <source>
        <dbReference type="ARBA" id="ARBA00022989"/>
    </source>
</evidence>
<dbReference type="InterPro" id="IPR001915">
    <property type="entry name" value="Peptidase_M48"/>
</dbReference>
<comment type="cofactor">
    <cofactor evidence="11">
        <name>Zn(2+)</name>
        <dbReference type="ChEBI" id="CHEBI:29105"/>
    </cofactor>
    <text evidence="11">Binds 1 zinc ion per subunit.</text>
</comment>
<evidence type="ECO:0000256" key="11">
    <source>
        <dbReference type="RuleBase" id="RU003983"/>
    </source>
</evidence>
<keyword evidence="15" id="KW-1185">Reference proteome</keyword>
<keyword evidence="6 11" id="KW-0378">Hydrolase</keyword>
<dbReference type="InterPro" id="IPR050083">
    <property type="entry name" value="HtpX_protease"/>
</dbReference>
<evidence type="ECO:0000256" key="2">
    <source>
        <dbReference type="ARBA" id="ARBA00022475"/>
    </source>
</evidence>
<evidence type="ECO:0000256" key="7">
    <source>
        <dbReference type="ARBA" id="ARBA00022833"/>
    </source>
</evidence>
<dbReference type="GO" id="GO:0006508">
    <property type="term" value="P:proteolysis"/>
    <property type="evidence" value="ECO:0007669"/>
    <property type="project" value="UniProtKB-KW"/>
</dbReference>
<evidence type="ECO:0000256" key="3">
    <source>
        <dbReference type="ARBA" id="ARBA00022670"/>
    </source>
</evidence>
<dbReference type="AlphaFoldDB" id="A0A0A6UI62"/>
<dbReference type="GO" id="GO:0046872">
    <property type="term" value="F:metal ion binding"/>
    <property type="evidence" value="ECO:0007669"/>
    <property type="project" value="UniProtKB-KW"/>
</dbReference>
<comment type="similarity">
    <text evidence="11">Belongs to the peptidase M48 family.</text>
</comment>